<dbReference type="Proteomes" id="UP000039046">
    <property type="component" value="Unassembled WGS sequence"/>
</dbReference>
<name>A0A0A1TAZ9_9HYPO</name>
<keyword evidence="2" id="KW-0812">Transmembrane</keyword>
<gene>
    <name evidence="3" type="ORF">VHEMI03378</name>
</gene>
<sequence>MSPSLSSKSESSSEKQSALHSRTLRHRSNTSQRGAIAKLAKVLPSRRSEKGGTIRSHGYWEEIDAHQTSTFPQQSVEDEQARRLSGPDDLIRWNTAKRIPRPQPPRPLSIQIPNQRLEQDLVSHNQQRKESASVSASQMDRRLSFARRAIEAKREARRQRQSLKESGDYLGVQGINPDTGKLDASTPTESGQSSGGERALERIHAIRKVLSDAKDSYKDVTAWTDREMRSILLDKEGKSYRNSQKQVQKSDMAAGVQWRRQTKQWASVEPISPKSRENDTNLVTPKVSKISHDQEQTNITGDKSFLGHWGQQTINDIAKIAESACTPTTITTGFGQPKSTWNSSASPPRAKTVASGQPKPSVLEICSRRNTTTYQIKPLSNVLERQQCQIREATTATTSNRHGRQAPESVHFVSPVRNESKTDHTQTKTSNPSPAATEVEEKEEILIVRLEHLPMPTLPGTFPNESEGTESPLEIDLKAFCRRLPSFAIGLCLRCTLFGLGFMFAYWRIVQPVFVPNSSLWARQSKGLATGLDSVAMAMALPLVVGGISLLF</sequence>
<reference evidence="3 4" key="1">
    <citation type="journal article" date="2015" name="Genome Announc.">
        <title>Draft Genome Sequence and Gene Annotation of the Entomopathogenic Fungus Verticillium hemipterigenum.</title>
        <authorList>
            <person name="Horn F."/>
            <person name="Habel A."/>
            <person name="Scharf D.H."/>
            <person name="Dworschak J."/>
            <person name="Brakhage A.A."/>
            <person name="Guthke R."/>
            <person name="Hertweck C."/>
            <person name="Linde J."/>
        </authorList>
    </citation>
    <scope>NUCLEOTIDE SEQUENCE [LARGE SCALE GENOMIC DNA]</scope>
</reference>
<dbReference type="AlphaFoldDB" id="A0A0A1TAZ9"/>
<dbReference type="HOGENOM" id="CLU_493625_0_0_1"/>
<dbReference type="OrthoDB" id="3439820at2759"/>
<evidence type="ECO:0000313" key="3">
    <source>
        <dbReference type="EMBL" id="CEJ84092.1"/>
    </source>
</evidence>
<keyword evidence="2" id="KW-1133">Transmembrane helix</keyword>
<feature type="compositionally biased region" description="Polar residues" evidence="1">
    <location>
        <begin position="66"/>
        <end position="75"/>
    </location>
</feature>
<feature type="transmembrane region" description="Helical" evidence="2">
    <location>
        <begin position="487"/>
        <end position="507"/>
    </location>
</feature>
<dbReference type="EMBL" id="CDHN01000002">
    <property type="protein sequence ID" value="CEJ84092.1"/>
    <property type="molecule type" value="Genomic_DNA"/>
</dbReference>
<evidence type="ECO:0000256" key="2">
    <source>
        <dbReference type="SAM" id="Phobius"/>
    </source>
</evidence>
<feature type="compositionally biased region" description="Basic and acidic residues" evidence="1">
    <location>
        <begin position="79"/>
        <end position="91"/>
    </location>
</feature>
<dbReference type="STRING" id="1531966.A0A0A1TAZ9"/>
<keyword evidence="2" id="KW-0472">Membrane</keyword>
<organism evidence="3 4">
    <name type="scientific">[Torrubiella] hemipterigena</name>
    <dbReference type="NCBI Taxonomy" id="1531966"/>
    <lineage>
        <taxon>Eukaryota</taxon>
        <taxon>Fungi</taxon>
        <taxon>Dikarya</taxon>
        <taxon>Ascomycota</taxon>
        <taxon>Pezizomycotina</taxon>
        <taxon>Sordariomycetes</taxon>
        <taxon>Hypocreomycetidae</taxon>
        <taxon>Hypocreales</taxon>
        <taxon>Clavicipitaceae</taxon>
        <taxon>Clavicipitaceae incertae sedis</taxon>
        <taxon>'Torrubiella' clade</taxon>
    </lineage>
</organism>
<feature type="region of interest" description="Disordered" evidence="1">
    <location>
        <begin position="395"/>
        <end position="438"/>
    </location>
</feature>
<feature type="region of interest" description="Disordered" evidence="1">
    <location>
        <begin position="329"/>
        <end position="357"/>
    </location>
</feature>
<feature type="region of interest" description="Disordered" evidence="1">
    <location>
        <begin position="1"/>
        <end position="140"/>
    </location>
</feature>
<feature type="compositionally biased region" description="Polar residues" evidence="1">
    <location>
        <begin position="329"/>
        <end position="346"/>
    </location>
</feature>
<evidence type="ECO:0000313" key="4">
    <source>
        <dbReference type="Proteomes" id="UP000039046"/>
    </source>
</evidence>
<protein>
    <submittedName>
        <fullName evidence="3">Uncharacterized protein</fullName>
    </submittedName>
</protein>
<feature type="compositionally biased region" description="Basic and acidic residues" evidence="1">
    <location>
        <begin position="117"/>
        <end position="131"/>
    </location>
</feature>
<feature type="compositionally biased region" description="Low complexity" evidence="1">
    <location>
        <begin position="1"/>
        <end position="21"/>
    </location>
</feature>
<keyword evidence="4" id="KW-1185">Reference proteome</keyword>
<accession>A0A0A1TAZ9</accession>
<feature type="region of interest" description="Disordered" evidence="1">
    <location>
        <begin position="156"/>
        <end position="199"/>
    </location>
</feature>
<feature type="transmembrane region" description="Helical" evidence="2">
    <location>
        <begin position="528"/>
        <end position="551"/>
    </location>
</feature>
<evidence type="ECO:0000256" key="1">
    <source>
        <dbReference type="SAM" id="MobiDB-lite"/>
    </source>
</evidence>
<proteinExistence type="predicted"/>
<feature type="compositionally biased region" description="Basic and acidic residues" evidence="1">
    <location>
        <begin position="46"/>
        <end position="65"/>
    </location>
</feature>